<dbReference type="OrthoDB" id="9818097at2"/>
<dbReference type="AlphaFoldDB" id="A0A4Q0YIS9"/>
<feature type="chain" id="PRO_5020294162" evidence="1">
    <location>
        <begin position="24"/>
        <end position="307"/>
    </location>
</feature>
<dbReference type="EMBL" id="PEIB01000046">
    <property type="protein sequence ID" value="RXJ70600.1"/>
    <property type="molecule type" value="Genomic_DNA"/>
</dbReference>
<proteinExistence type="predicted"/>
<protein>
    <submittedName>
        <fullName evidence="2">Uncharacterized protein</fullName>
    </submittedName>
</protein>
<feature type="signal peptide" evidence="1">
    <location>
        <begin position="1"/>
        <end position="23"/>
    </location>
</feature>
<accession>A0A4Q0YIS9</accession>
<keyword evidence="3" id="KW-1185">Reference proteome</keyword>
<sequence length="307" mass="35999">MTNLRRCLNLFFLAIIFSTSSTAFSKSDKDPYTEFFNAYHTEKSLDELSQLSAKFVIKNIFEKDEPAGTYSYQLPTLKEYFRTYIYSEKYKLKKIEALKEAFNEEEMKNVLEVYKSEDCESIYVSGISRYFVPKKEFRENTTDRARKCFEIVFPGYPENRDSERTKKISKLNKHSKKLVRSLADEFDEELQQWFVRSAYINQQLSVERKTVEDTKYKGLIRPKGIGVYATFDSLKYEYTYQSKVADDVNLPWNAKDKFINDICSSSGVKKVMENGAKLDFEWFDLNEKSIARLVLVISDCDDVKHSS</sequence>
<name>A0A4Q0YIS9_9GAMM</name>
<evidence type="ECO:0000313" key="3">
    <source>
        <dbReference type="Proteomes" id="UP000290287"/>
    </source>
</evidence>
<gene>
    <name evidence="2" type="ORF">CS022_22735</name>
</gene>
<organism evidence="2 3">
    <name type="scientific">Veronia nyctiphanis</name>
    <dbReference type="NCBI Taxonomy" id="1278244"/>
    <lineage>
        <taxon>Bacteria</taxon>
        <taxon>Pseudomonadati</taxon>
        <taxon>Pseudomonadota</taxon>
        <taxon>Gammaproteobacteria</taxon>
        <taxon>Vibrionales</taxon>
        <taxon>Vibrionaceae</taxon>
        <taxon>Veronia</taxon>
    </lineage>
</organism>
<comment type="caution">
    <text evidence="2">The sequence shown here is derived from an EMBL/GenBank/DDBJ whole genome shotgun (WGS) entry which is preliminary data.</text>
</comment>
<keyword evidence="1" id="KW-0732">Signal</keyword>
<dbReference type="Proteomes" id="UP000290287">
    <property type="component" value="Unassembled WGS sequence"/>
</dbReference>
<evidence type="ECO:0000313" key="2">
    <source>
        <dbReference type="EMBL" id="RXJ70600.1"/>
    </source>
</evidence>
<evidence type="ECO:0000256" key="1">
    <source>
        <dbReference type="SAM" id="SignalP"/>
    </source>
</evidence>
<reference evidence="2 3" key="1">
    <citation type="submission" date="2017-10" db="EMBL/GenBank/DDBJ databases">
        <title>Nyctiphanis sp. nov., isolated from the stomach of the euphausiid Nyctiphanes simplex (Hansen, 1911) in the Gulf of California.</title>
        <authorList>
            <person name="Gomez-Gil B."/>
            <person name="Aguilar-Mendez M."/>
            <person name="Lopez-Cortes A."/>
            <person name="Gomez-Gutierrez J."/>
            <person name="Roque A."/>
            <person name="Lang E."/>
            <person name="Gonzalez-Castillo A."/>
        </authorList>
    </citation>
    <scope>NUCLEOTIDE SEQUENCE [LARGE SCALE GENOMIC DNA]</scope>
    <source>
        <strain evidence="2 3">CAIM 600</strain>
    </source>
</reference>
<dbReference type="RefSeq" id="WP_129124161.1">
    <property type="nucleotide sequence ID" value="NZ_PEIB01000046.1"/>
</dbReference>